<evidence type="ECO:0000313" key="5">
    <source>
        <dbReference type="Proteomes" id="UP000198862"/>
    </source>
</evidence>
<evidence type="ECO:0000256" key="1">
    <source>
        <dbReference type="ARBA" id="ARBA00022729"/>
    </source>
</evidence>
<dbReference type="Gene3D" id="2.40.160.20">
    <property type="match status" value="1"/>
</dbReference>
<evidence type="ECO:0000259" key="3">
    <source>
        <dbReference type="Pfam" id="PF13505"/>
    </source>
</evidence>
<dbReference type="EMBL" id="FOLO01000049">
    <property type="protein sequence ID" value="SFD32999.1"/>
    <property type="molecule type" value="Genomic_DNA"/>
</dbReference>
<feature type="chain" id="PRO_5011515099" evidence="2">
    <location>
        <begin position="20"/>
        <end position="172"/>
    </location>
</feature>
<feature type="signal peptide" evidence="2">
    <location>
        <begin position="1"/>
        <end position="19"/>
    </location>
</feature>
<sequence>MNKTISLLFLACASMPSFADSTYIGLDYVFSEIKFSDEKAKPSMTSFRLGTTVYKQISVEAQYSISNKSDNIYNMEFDLENSKALFLLLQSTAVNGFSLDVSLGYASSELTVTGPENTFNGTDDYNGFAWGVSFYQQIPSFENAQVKLGYQSLYNDHDISINGITLGFNYHF</sequence>
<proteinExistence type="predicted"/>
<dbReference type="Pfam" id="PF13505">
    <property type="entry name" value="OMP_b-brl"/>
    <property type="match status" value="1"/>
</dbReference>
<protein>
    <submittedName>
        <fullName evidence="4">Outer membrane protein beta-barrel domain-containing protein</fullName>
    </submittedName>
</protein>
<accession>A0A1I1RFB1</accession>
<dbReference type="RefSeq" id="WP_091989382.1">
    <property type="nucleotide sequence ID" value="NZ_FOLO01000049.1"/>
</dbReference>
<dbReference type="InterPro" id="IPR027385">
    <property type="entry name" value="Beta-barrel_OMP"/>
</dbReference>
<dbReference type="STRING" id="1123010.SAMN02745724_04219"/>
<reference evidence="4 5" key="1">
    <citation type="submission" date="2016-10" db="EMBL/GenBank/DDBJ databases">
        <authorList>
            <person name="de Groot N.N."/>
        </authorList>
    </citation>
    <scope>NUCLEOTIDE SEQUENCE [LARGE SCALE GENOMIC DNA]</scope>
    <source>
        <strain evidence="4 5">DSM 6059</strain>
    </source>
</reference>
<evidence type="ECO:0000313" key="4">
    <source>
        <dbReference type="EMBL" id="SFD32999.1"/>
    </source>
</evidence>
<dbReference type="SUPFAM" id="SSF56925">
    <property type="entry name" value="OMPA-like"/>
    <property type="match status" value="1"/>
</dbReference>
<feature type="domain" description="Outer membrane protein beta-barrel" evidence="3">
    <location>
        <begin position="6"/>
        <end position="172"/>
    </location>
</feature>
<dbReference type="InterPro" id="IPR011250">
    <property type="entry name" value="OMP/PagP_B-barrel"/>
</dbReference>
<name>A0A1I1RFB1_9GAMM</name>
<keyword evidence="1 2" id="KW-0732">Signal</keyword>
<evidence type="ECO:0000256" key="2">
    <source>
        <dbReference type="SAM" id="SignalP"/>
    </source>
</evidence>
<dbReference type="Proteomes" id="UP000198862">
    <property type="component" value="Unassembled WGS sequence"/>
</dbReference>
<gene>
    <name evidence="4" type="ORF">SAMN02745724_04219</name>
</gene>
<dbReference type="OrthoDB" id="6227398at2"/>
<dbReference type="AlphaFoldDB" id="A0A1I1RFB1"/>
<organism evidence="4 5">
    <name type="scientific">Pseudoalteromonas denitrificans DSM 6059</name>
    <dbReference type="NCBI Taxonomy" id="1123010"/>
    <lineage>
        <taxon>Bacteria</taxon>
        <taxon>Pseudomonadati</taxon>
        <taxon>Pseudomonadota</taxon>
        <taxon>Gammaproteobacteria</taxon>
        <taxon>Alteromonadales</taxon>
        <taxon>Pseudoalteromonadaceae</taxon>
        <taxon>Pseudoalteromonas</taxon>
    </lineage>
</organism>
<keyword evidence="5" id="KW-1185">Reference proteome</keyword>